<dbReference type="PANTHER" id="PTHR30466:SF1">
    <property type="entry name" value="FMN REDUCTASE (NADH) RUTF"/>
    <property type="match status" value="1"/>
</dbReference>
<dbReference type="AlphaFoldDB" id="I8I5D4"/>
<dbReference type="GO" id="GO:0010181">
    <property type="term" value="F:FMN binding"/>
    <property type="evidence" value="ECO:0007669"/>
    <property type="project" value="InterPro"/>
</dbReference>
<dbReference type="STRING" id="1172194.WQQ_17430"/>
<dbReference type="SUPFAM" id="SSF50475">
    <property type="entry name" value="FMN-binding split barrel"/>
    <property type="match status" value="1"/>
</dbReference>
<dbReference type="EMBL" id="AKGD01000001">
    <property type="protein sequence ID" value="EIT71606.1"/>
    <property type="molecule type" value="Genomic_DNA"/>
</dbReference>
<keyword evidence="4" id="KW-1185">Reference proteome</keyword>
<dbReference type="InterPro" id="IPR050268">
    <property type="entry name" value="NADH-dep_flavin_reductase"/>
</dbReference>
<dbReference type="InterPro" id="IPR012349">
    <property type="entry name" value="Split_barrel_FMN-bd"/>
</dbReference>
<evidence type="ECO:0000256" key="1">
    <source>
        <dbReference type="ARBA" id="ARBA00023002"/>
    </source>
</evidence>
<name>I8I5D4_9GAMM</name>
<dbReference type="RefSeq" id="WP_007184692.1">
    <property type="nucleotide sequence ID" value="NZ_AKGD01000001.1"/>
</dbReference>
<organism evidence="3 4">
    <name type="scientific">Hydrocarboniphaga effusa AP103</name>
    <dbReference type="NCBI Taxonomy" id="1172194"/>
    <lineage>
        <taxon>Bacteria</taxon>
        <taxon>Pseudomonadati</taxon>
        <taxon>Pseudomonadota</taxon>
        <taxon>Gammaproteobacteria</taxon>
        <taxon>Nevskiales</taxon>
        <taxon>Nevskiaceae</taxon>
        <taxon>Hydrocarboniphaga</taxon>
    </lineage>
</organism>
<dbReference type="PATRIC" id="fig|1172194.4.peg.1684"/>
<evidence type="ECO:0000259" key="2">
    <source>
        <dbReference type="SMART" id="SM00903"/>
    </source>
</evidence>
<feature type="domain" description="Flavin reductase like" evidence="2">
    <location>
        <begin position="23"/>
        <end position="163"/>
    </location>
</feature>
<comment type="caution">
    <text evidence="3">The sequence shown here is derived from an EMBL/GenBank/DDBJ whole genome shotgun (WGS) entry which is preliminary data.</text>
</comment>
<evidence type="ECO:0000313" key="3">
    <source>
        <dbReference type="EMBL" id="EIT71606.1"/>
    </source>
</evidence>
<dbReference type="Pfam" id="PF01613">
    <property type="entry name" value="Flavin_Reduct"/>
    <property type="match status" value="1"/>
</dbReference>
<reference evidence="3 4" key="1">
    <citation type="journal article" date="2012" name="J. Bacteriol.">
        <title>Genome Sequence of n-Alkane-Degrading Hydrocarboniphaga effusa Strain AP103T (ATCC BAA-332T).</title>
        <authorList>
            <person name="Chang H.K."/>
            <person name="Zylstra G.J."/>
            <person name="Chae J.C."/>
        </authorList>
    </citation>
    <scope>NUCLEOTIDE SEQUENCE [LARGE SCALE GENOMIC DNA]</scope>
    <source>
        <strain evidence="3 4">AP103</strain>
    </source>
</reference>
<dbReference type="InterPro" id="IPR002563">
    <property type="entry name" value="Flavin_Rdtase-like_dom"/>
</dbReference>
<dbReference type="PANTHER" id="PTHR30466">
    <property type="entry name" value="FLAVIN REDUCTASE"/>
    <property type="match status" value="1"/>
</dbReference>
<accession>I8I5D4</accession>
<dbReference type="Proteomes" id="UP000003704">
    <property type="component" value="Unassembled WGS sequence"/>
</dbReference>
<protein>
    <recommendedName>
        <fullName evidence="2">Flavin reductase like domain-containing protein</fullName>
    </recommendedName>
</protein>
<dbReference type="GO" id="GO:0042602">
    <property type="term" value="F:riboflavin reductase (NADPH) activity"/>
    <property type="evidence" value="ECO:0007669"/>
    <property type="project" value="TreeGrafter"/>
</dbReference>
<dbReference type="NCBIfam" id="NF045733">
    <property type="entry name" value="StyMonoxStyB"/>
    <property type="match status" value="1"/>
</dbReference>
<dbReference type="Gene3D" id="2.30.110.10">
    <property type="entry name" value="Electron Transport, Fmn-binding Protein, Chain A"/>
    <property type="match status" value="1"/>
</dbReference>
<gene>
    <name evidence="3" type="ORF">WQQ_17430</name>
</gene>
<keyword evidence="1" id="KW-0560">Oxidoreductase</keyword>
<dbReference type="OrthoDB" id="9792858at2"/>
<proteinExistence type="predicted"/>
<evidence type="ECO:0000313" key="4">
    <source>
        <dbReference type="Proteomes" id="UP000003704"/>
    </source>
</evidence>
<sequence>MDVLKPTNLIEVVADSVQYRKSVSKFATGIAIITCEDDDGKVHGMTINSFTSISLDPPTVLISLKPGKAHRLITKSGRFGASILSEAQQDHSSHFSGRPQESLVPDFAIRHSVPTLRQCLAWFECDISERVQVHDHTLFLARVRHCDGIDGSPLMFFGSQYHRPVIASQINA</sequence>
<dbReference type="SMART" id="SM00903">
    <property type="entry name" value="Flavin_Reduct"/>
    <property type="match status" value="1"/>
</dbReference>
<dbReference type="InterPro" id="IPR054802">
    <property type="entry name" value="StyMonoxStyB"/>
</dbReference>